<dbReference type="InterPro" id="IPR016024">
    <property type="entry name" value="ARM-type_fold"/>
</dbReference>
<evidence type="ECO:0000256" key="1">
    <source>
        <dbReference type="SAM" id="SignalP"/>
    </source>
</evidence>
<feature type="chain" id="PRO_5021980862" evidence="1">
    <location>
        <begin position="32"/>
        <end position="552"/>
    </location>
</feature>
<dbReference type="EMBL" id="CP036274">
    <property type="protein sequence ID" value="QDU30971.1"/>
    <property type="molecule type" value="Genomic_DNA"/>
</dbReference>
<dbReference type="Pfam" id="PF13646">
    <property type="entry name" value="HEAT_2"/>
    <property type="match status" value="1"/>
</dbReference>
<evidence type="ECO:0000259" key="2">
    <source>
        <dbReference type="Pfam" id="PF13360"/>
    </source>
</evidence>
<protein>
    <submittedName>
        <fullName evidence="3">HEAT repeat protein</fullName>
    </submittedName>
</protein>
<reference evidence="3 4" key="1">
    <citation type="submission" date="2019-02" db="EMBL/GenBank/DDBJ databases">
        <title>Deep-cultivation of Planctomycetes and their phenomic and genomic characterization uncovers novel biology.</title>
        <authorList>
            <person name="Wiegand S."/>
            <person name="Jogler M."/>
            <person name="Boedeker C."/>
            <person name="Pinto D."/>
            <person name="Vollmers J."/>
            <person name="Rivas-Marin E."/>
            <person name="Kohn T."/>
            <person name="Peeters S.H."/>
            <person name="Heuer A."/>
            <person name="Rast P."/>
            <person name="Oberbeckmann S."/>
            <person name="Bunk B."/>
            <person name="Jeske O."/>
            <person name="Meyerdierks A."/>
            <person name="Storesund J.E."/>
            <person name="Kallscheuer N."/>
            <person name="Luecker S."/>
            <person name="Lage O.M."/>
            <person name="Pohl T."/>
            <person name="Merkel B.J."/>
            <person name="Hornburger P."/>
            <person name="Mueller R.-W."/>
            <person name="Bruemmer F."/>
            <person name="Labrenz M."/>
            <person name="Spormann A.M."/>
            <person name="Op den Camp H."/>
            <person name="Overmann J."/>
            <person name="Amann R."/>
            <person name="Jetten M.S.M."/>
            <person name="Mascher T."/>
            <person name="Medema M.H."/>
            <person name="Devos D.P."/>
            <person name="Kaster A.-K."/>
            <person name="Ovreas L."/>
            <person name="Rohde M."/>
            <person name="Galperin M.Y."/>
            <person name="Jogler C."/>
        </authorList>
    </citation>
    <scope>NUCLEOTIDE SEQUENCE [LARGE SCALE GENOMIC DNA]</scope>
    <source>
        <strain evidence="3 4">ETA_A8</strain>
    </source>
</reference>
<dbReference type="Proteomes" id="UP000315017">
    <property type="component" value="Chromosome"/>
</dbReference>
<dbReference type="InterPro" id="IPR011989">
    <property type="entry name" value="ARM-like"/>
</dbReference>
<dbReference type="AlphaFoldDB" id="A0A517YL66"/>
<dbReference type="InterPro" id="IPR002372">
    <property type="entry name" value="PQQ_rpt_dom"/>
</dbReference>
<dbReference type="SUPFAM" id="SSF63829">
    <property type="entry name" value="Calcium-dependent phosphotriesterase"/>
    <property type="match status" value="1"/>
</dbReference>
<accession>A0A517YL66</accession>
<keyword evidence="4" id="KW-1185">Reference proteome</keyword>
<dbReference type="Gene3D" id="2.130.10.10">
    <property type="entry name" value="YVTN repeat-like/Quinoprotein amine dehydrogenase"/>
    <property type="match status" value="1"/>
</dbReference>
<dbReference type="InterPro" id="IPR015943">
    <property type="entry name" value="WD40/YVTN_repeat-like_dom_sf"/>
</dbReference>
<feature type="domain" description="Pyrrolo-quinoline quinone repeat" evidence="2">
    <location>
        <begin position="313"/>
        <end position="429"/>
    </location>
</feature>
<gene>
    <name evidence="3" type="ORF">ETAA8_61240</name>
</gene>
<name>A0A517YL66_9BACT</name>
<dbReference type="OrthoDB" id="255796at2"/>
<evidence type="ECO:0000313" key="3">
    <source>
        <dbReference type="EMBL" id="QDU30971.1"/>
    </source>
</evidence>
<dbReference type="RefSeq" id="WP_145097343.1">
    <property type="nucleotide sequence ID" value="NZ_CP036274.1"/>
</dbReference>
<keyword evidence="1" id="KW-0732">Signal</keyword>
<dbReference type="SUPFAM" id="SSF48371">
    <property type="entry name" value="ARM repeat"/>
    <property type="match status" value="1"/>
</dbReference>
<proteinExistence type="predicted"/>
<dbReference type="Pfam" id="PF13360">
    <property type="entry name" value="PQQ_2"/>
    <property type="match status" value="1"/>
</dbReference>
<feature type="signal peptide" evidence="1">
    <location>
        <begin position="1"/>
        <end position="31"/>
    </location>
</feature>
<dbReference type="Gene3D" id="1.25.10.10">
    <property type="entry name" value="Leucine-rich Repeat Variant"/>
    <property type="match status" value="1"/>
</dbReference>
<dbReference type="KEGG" id="aagg:ETAA8_61240"/>
<sequence precursor="true">MLAKPDYLRQLFVAACCCALGLAVGSKLASAADEPDVYTLQLAKYDIQPTAESIADYLQSLLPTADHQRAMQKLIHQLGDESYAQRESATRQLMQQPAGLTELLAAAVAGPDPEIRWRAQLISDQTSRESQALLHAVLSTVQRQKFPELTAPLLKVTGLCTAEPLRTALRRAVAATLSPADVPHLLAALKSSSAEQRSLAAATLPLASPAAADEHLPALLRDDVAAVQLAAARSLANRGRRETLPVLVDLLNSNELPIRVEAFRTLKAVTGQSLPFVVYDTPEKRTEQRMAWQAWVDIAGQTAELKFPLRESTVELGRLLVCDQQQNQLIEYDEQGKEIWKKSTPAQPWGCQGLENGHRLVCCFAERIVVEYDAQGAEIWRATGLPGGPTSVQRLENGNTLLACTEASEVVEVDRAGKITWRAKIDGRPVDARRLEDGRTLVSLQNLQKVVELDISGKNVWELSGVGNVFSAQRLESGNTLVCTVGHSQVREFDRGGKVVWSQGKFLTPYTAQRLSNGNTMVVDRKGVHEINPVGEVVNHIVTPRISRAHKY</sequence>
<organism evidence="3 4">
    <name type="scientific">Anatilimnocola aggregata</name>
    <dbReference type="NCBI Taxonomy" id="2528021"/>
    <lineage>
        <taxon>Bacteria</taxon>
        <taxon>Pseudomonadati</taxon>
        <taxon>Planctomycetota</taxon>
        <taxon>Planctomycetia</taxon>
        <taxon>Pirellulales</taxon>
        <taxon>Pirellulaceae</taxon>
        <taxon>Anatilimnocola</taxon>
    </lineage>
</organism>
<evidence type="ECO:0000313" key="4">
    <source>
        <dbReference type="Proteomes" id="UP000315017"/>
    </source>
</evidence>